<reference evidence="2 3" key="1">
    <citation type="submission" date="2018-10" db="EMBL/GenBank/DDBJ databases">
        <title>Sequencing the genomes of 1000 actinobacteria strains.</title>
        <authorList>
            <person name="Klenk H.-P."/>
        </authorList>
    </citation>
    <scope>NUCLEOTIDE SEQUENCE [LARGE SCALE GENOMIC DNA]</scope>
    <source>
        <strain evidence="2 3">DSM 45175</strain>
    </source>
</reference>
<keyword evidence="1" id="KW-1133">Transmembrane helix</keyword>
<evidence type="ECO:0000313" key="3">
    <source>
        <dbReference type="Proteomes" id="UP000277671"/>
    </source>
</evidence>
<feature type="transmembrane region" description="Helical" evidence="1">
    <location>
        <begin position="57"/>
        <end position="83"/>
    </location>
</feature>
<dbReference type="Proteomes" id="UP000277671">
    <property type="component" value="Unassembled WGS sequence"/>
</dbReference>
<protein>
    <submittedName>
        <fullName evidence="2">Uncharacterized protein DUF4184</fullName>
    </submittedName>
</protein>
<sequence>MPFTGSHPAAVLPFMRSGLVPSALVIGSMAPDLPYFVPTTFDGTTTHTLASALTVDVLLGGVAFAVWQAALAPFAIAIAPAALRDRIDSRLPRGATFHLRSLRRVAVLAASLALGAVTHVVWDSFTHLGRWGTRHIGWLAEIHAGLPGYRWAQYASGLIGGAALLGWFVHWWHTSTPQPRTDPRTAPVPRPLAYAIWAFIGLTTVAGGLLGARAHLPESGPYVTAFVVATRGGGAGMIAALVCALCWLARPRPHDLAGPLPPGR</sequence>
<organism evidence="2 3">
    <name type="scientific">Micromonospora pisi</name>
    <dbReference type="NCBI Taxonomy" id="589240"/>
    <lineage>
        <taxon>Bacteria</taxon>
        <taxon>Bacillati</taxon>
        <taxon>Actinomycetota</taxon>
        <taxon>Actinomycetes</taxon>
        <taxon>Micromonosporales</taxon>
        <taxon>Micromonosporaceae</taxon>
        <taxon>Micromonospora</taxon>
    </lineage>
</organism>
<dbReference type="AlphaFoldDB" id="A0A495JLV6"/>
<dbReference type="RefSeq" id="WP_121158053.1">
    <property type="nucleotide sequence ID" value="NZ_RBKT01000001.1"/>
</dbReference>
<dbReference type="InterPro" id="IPR025238">
    <property type="entry name" value="DUF4184"/>
</dbReference>
<comment type="caution">
    <text evidence="2">The sequence shown here is derived from an EMBL/GenBank/DDBJ whole genome shotgun (WGS) entry which is preliminary data.</text>
</comment>
<dbReference type="Pfam" id="PF13803">
    <property type="entry name" value="DUF4184"/>
    <property type="match status" value="1"/>
</dbReference>
<evidence type="ECO:0000313" key="2">
    <source>
        <dbReference type="EMBL" id="RKR89645.1"/>
    </source>
</evidence>
<feature type="transmembrane region" description="Helical" evidence="1">
    <location>
        <begin position="104"/>
        <end position="122"/>
    </location>
</feature>
<keyword evidence="1" id="KW-0472">Membrane</keyword>
<keyword evidence="1" id="KW-0812">Transmembrane</keyword>
<name>A0A495JLV6_9ACTN</name>
<feature type="transmembrane region" description="Helical" evidence="1">
    <location>
        <begin position="151"/>
        <end position="172"/>
    </location>
</feature>
<feature type="transmembrane region" description="Helical" evidence="1">
    <location>
        <begin position="192"/>
        <end position="210"/>
    </location>
</feature>
<evidence type="ECO:0000256" key="1">
    <source>
        <dbReference type="SAM" id="Phobius"/>
    </source>
</evidence>
<gene>
    <name evidence="2" type="ORF">BDK92_4001</name>
</gene>
<accession>A0A495JLV6</accession>
<proteinExistence type="predicted"/>
<keyword evidence="3" id="KW-1185">Reference proteome</keyword>
<dbReference type="EMBL" id="RBKT01000001">
    <property type="protein sequence ID" value="RKR89645.1"/>
    <property type="molecule type" value="Genomic_DNA"/>
</dbReference>
<dbReference type="OrthoDB" id="8481923at2"/>
<feature type="transmembrane region" description="Helical" evidence="1">
    <location>
        <begin position="222"/>
        <end position="248"/>
    </location>
</feature>